<comment type="caution">
    <text evidence="1">The sequence shown here is derived from an EMBL/GenBank/DDBJ whole genome shotgun (WGS) entry which is preliminary data.</text>
</comment>
<evidence type="ECO:0000313" key="1">
    <source>
        <dbReference type="EMBL" id="MCY9549409.1"/>
    </source>
</evidence>
<proteinExistence type="predicted"/>
<keyword evidence="2" id="KW-1185">Reference proteome</keyword>
<organism evidence="1 2">
    <name type="scientific">Lysinibacillus xylanilyticus</name>
    <dbReference type="NCBI Taxonomy" id="582475"/>
    <lineage>
        <taxon>Bacteria</taxon>
        <taxon>Bacillati</taxon>
        <taxon>Bacillota</taxon>
        <taxon>Bacilli</taxon>
        <taxon>Bacillales</taxon>
        <taxon>Bacillaceae</taxon>
        <taxon>Lysinibacillus</taxon>
    </lineage>
</organism>
<sequence length="95" mass="10669">MKKLTPQQRLFLRAGSVINDFERNNFKVSTDVASRAEGLKLQLLYMVRYDKSFGYEAGLILNGLVLATKQAKGQNVLAEFNTACERINVALEARC</sequence>
<name>A0ABT4EYV9_9BACI</name>
<gene>
    <name evidence="1" type="ORF">M5W82_21225</name>
</gene>
<evidence type="ECO:0000313" key="2">
    <source>
        <dbReference type="Proteomes" id="UP001527052"/>
    </source>
</evidence>
<reference evidence="1 2" key="1">
    <citation type="submission" date="2022-05" db="EMBL/GenBank/DDBJ databases">
        <title>Genome Sequencing of Bee-Associated Microbes.</title>
        <authorList>
            <person name="Dunlap C."/>
        </authorList>
    </citation>
    <scope>NUCLEOTIDE SEQUENCE [LARGE SCALE GENOMIC DNA]</scope>
    <source>
        <strain evidence="1 2">NRRL BD-083</strain>
    </source>
</reference>
<protein>
    <submittedName>
        <fullName evidence="1">Uncharacterized protein</fullName>
    </submittedName>
</protein>
<dbReference type="EMBL" id="JAMDLZ010000042">
    <property type="protein sequence ID" value="MCY9549409.1"/>
    <property type="molecule type" value="Genomic_DNA"/>
</dbReference>
<dbReference type="Proteomes" id="UP001527052">
    <property type="component" value="Unassembled WGS sequence"/>
</dbReference>
<dbReference type="RefSeq" id="WP_268639369.1">
    <property type="nucleotide sequence ID" value="NZ_JAMDLZ010000042.1"/>
</dbReference>
<accession>A0ABT4EYV9</accession>